<feature type="signal peptide" evidence="1">
    <location>
        <begin position="1"/>
        <end position="19"/>
    </location>
</feature>
<evidence type="ECO:0000256" key="1">
    <source>
        <dbReference type="SAM" id="SignalP"/>
    </source>
</evidence>
<dbReference type="OrthoDB" id="893691at2"/>
<dbReference type="AlphaFoldDB" id="A0A2G1VQ35"/>
<proteinExistence type="predicted"/>
<accession>A0A2G1VQ35</accession>
<dbReference type="Proteomes" id="UP000229433">
    <property type="component" value="Unassembled WGS sequence"/>
</dbReference>
<keyword evidence="3" id="KW-1185">Reference proteome</keyword>
<evidence type="ECO:0008006" key="4">
    <source>
        <dbReference type="Google" id="ProtNLM"/>
    </source>
</evidence>
<reference evidence="2 3" key="1">
    <citation type="submission" date="2017-08" db="EMBL/GenBank/DDBJ databases">
        <title>The whole genome shortgun sequences of strain Leeuwenhoekiella nanhaiensis G18 from the South China Sea.</title>
        <authorList>
            <person name="Liu Q."/>
        </authorList>
    </citation>
    <scope>NUCLEOTIDE SEQUENCE [LARGE SCALE GENOMIC DNA]</scope>
    <source>
        <strain evidence="2 3">G18</strain>
    </source>
</reference>
<protein>
    <recommendedName>
        <fullName evidence="4">TonB-dependent receptor plug domain-containing protein</fullName>
    </recommendedName>
</protein>
<name>A0A2G1VQ35_9FLAO</name>
<feature type="chain" id="PRO_5013908089" description="TonB-dependent receptor plug domain-containing protein" evidence="1">
    <location>
        <begin position="20"/>
        <end position="119"/>
    </location>
</feature>
<dbReference type="EMBL" id="NQXA01000010">
    <property type="protein sequence ID" value="PHQ28863.1"/>
    <property type="molecule type" value="Genomic_DNA"/>
</dbReference>
<dbReference type="RefSeq" id="WP_099646477.1">
    <property type="nucleotide sequence ID" value="NZ_KZ319292.1"/>
</dbReference>
<sequence length="119" mass="13568">MIKLLQLTTLLLLCISAKAQVADSIEQSDKRVRIICSATPLDHKPLYVVELDEDRIELDNSENFTSSIDRDWIKAVSILKKDKDIEVFGEKAKHGVIHIKIKARFVEQVKQNLTKNSSH</sequence>
<gene>
    <name evidence="2" type="ORF">CJ305_11745</name>
</gene>
<organism evidence="2 3">
    <name type="scientific">Leeuwenhoekiella nanhaiensis</name>
    <dbReference type="NCBI Taxonomy" id="1655491"/>
    <lineage>
        <taxon>Bacteria</taxon>
        <taxon>Pseudomonadati</taxon>
        <taxon>Bacteroidota</taxon>
        <taxon>Flavobacteriia</taxon>
        <taxon>Flavobacteriales</taxon>
        <taxon>Flavobacteriaceae</taxon>
        <taxon>Leeuwenhoekiella</taxon>
    </lineage>
</organism>
<evidence type="ECO:0000313" key="2">
    <source>
        <dbReference type="EMBL" id="PHQ28863.1"/>
    </source>
</evidence>
<keyword evidence="1" id="KW-0732">Signal</keyword>
<evidence type="ECO:0000313" key="3">
    <source>
        <dbReference type="Proteomes" id="UP000229433"/>
    </source>
</evidence>
<comment type="caution">
    <text evidence="2">The sequence shown here is derived from an EMBL/GenBank/DDBJ whole genome shotgun (WGS) entry which is preliminary data.</text>
</comment>